<reference evidence="2" key="1">
    <citation type="submission" date="2016-10" db="EMBL/GenBank/DDBJ databases">
        <authorList>
            <person name="de Groot N.N."/>
        </authorList>
    </citation>
    <scope>NUCLEOTIDE SEQUENCE</scope>
</reference>
<accession>A0A1W1DUS1</accession>
<evidence type="ECO:0000256" key="1">
    <source>
        <dbReference type="SAM" id="Phobius"/>
    </source>
</evidence>
<name>A0A1W1DUS1_9ZZZZ</name>
<gene>
    <name evidence="2" type="ORF">MNB_SUP05-SYMBIONT-4-255</name>
</gene>
<keyword evidence="1" id="KW-0812">Transmembrane</keyword>
<proteinExistence type="predicted"/>
<organism evidence="2">
    <name type="scientific">hydrothermal vent metagenome</name>
    <dbReference type="NCBI Taxonomy" id="652676"/>
    <lineage>
        <taxon>unclassified sequences</taxon>
        <taxon>metagenomes</taxon>
        <taxon>ecological metagenomes</taxon>
    </lineage>
</organism>
<feature type="transmembrane region" description="Helical" evidence="1">
    <location>
        <begin position="12"/>
        <end position="30"/>
    </location>
</feature>
<dbReference type="EMBL" id="FPHY01000019">
    <property type="protein sequence ID" value="SFV85264.1"/>
    <property type="molecule type" value="Genomic_DNA"/>
</dbReference>
<dbReference type="AlphaFoldDB" id="A0A1W1DUS1"/>
<keyword evidence="1" id="KW-1133">Transmembrane helix</keyword>
<evidence type="ECO:0000313" key="2">
    <source>
        <dbReference type="EMBL" id="SFV85264.1"/>
    </source>
</evidence>
<sequence>MNNVFIFKPRIFVTLNLISLLLIISWSGGVTREYWDVLDR</sequence>
<protein>
    <submittedName>
        <fullName evidence="2">Uncharacterized protein</fullName>
    </submittedName>
</protein>
<keyword evidence="1" id="KW-0472">Membrane</keyword>